<feature type="domain" description="Complex 1 LYR protein" evidence="1">
    <location>
        <begin position="29"/>
        <end position="75"/>
    </location>
</feature>
<dbReference type="PANTHER" id="PTHR47484:SF1">
    <property type="entry name" value="COMPLEX 1 PROTEIN CONTAINING PROTEIN, EXPRESSED"/>
    <property type="match status" value="1"/>
</dbReference>
<reference evidence="2 3" key="1">
    <citation type="journal article" date="2015" name="Sci. Rep.">
        <title>Genome of the facultative scuticociliatosis pathogen Pseudocohnilembus persalinus provides insight into its virulence through horizontal gene transfer.</title>
        <authorList>
            <person name="Xiong J."/>
            <person name="Wang G."/>
            <person name="Cheng J."/>
            <person name="Tian M."/>
            <person name="Pan X."/>
            <person name="Warren A."/>
            <person name="Jiang C."/>
            <person name="Yuan D."/>
            <person name="Miao W."/>
        </authorList>
    </citation>
    <scope>NUCLEOTIDE SEQUENCE [LARGE SCALE GENOMIC DNA]</scope>
    <source>
        <strain evidence="2">36N120E</strain>
    </source>
</reference>
<keyword evidence="3" id="KW-1185">Reference proteome</keyword>
<dbReference type="OMA" id="GRDCLMK"/>
<evidence type="ECO:0000313" key="3">
    <source>
        <dbReference type="Proteomes" id="UP000054937"/>
    </source>
</evidence>
<dbReference type="OrthoDB" id="74240at2759"/>
<accession>A0A0V0R1K9</accession>
<name>A0A0V0R1K9_PSEPJ</name>
<organism evidence="2 3">
    <name type="scientific">Pseudocohnilembus persalinus</name>
    <name type="common">Ciliate</name>
    <dbReference type="NCBI Taxonomy" id="266149"/>
    <lineage>
        <taxon>Eukaryota</taxon>
        <taxon>Sar</taxon>
        <taxon>Alveolata</taxon>
        <taxon>Ciliophora</taxon>
        <taxon>Intramacronucleata</taxon>
        <taxon>Oligohymenophorea</taxon>
        <taxon>Scuticociliatia</taxon>
        <taxon>Philasterida</taxon>
        <taxon>Pseudocohnilembidae</taxon>
        <taxon>Pseudocohnilembus</taxon>
    </lineage>
</organism>
<protein>
    <recommendedName>
        <fullName evidence="1">Complex 1 LYR protein domain-containing protein</fullName>
    </recommendedName>
</protein>
<dbReference type="InParanoid" id="A0A0V0R1K9"/>
<evidence type="ECO:0000313" key="2">
    <source>
        <dbReference type="EMBL" id="KRX08398.1"/>
    </source>
</evidence>
<dbReference type="Proteomes" id="UP000054937">
    <property type="component" value="Unassembled WGS sequence"/>
</dbReference>
<evidence type="ECO:0000259" key="1">
    <source>
        <dbReference type="Pfam" id="PF05347"/>
    </source>
</evidence>
<dbReference type="InterPro" id="IPR008011">
    <property type="entry name" value="Complex1_LYR_dom"/>
</dbReference>
<proteinExistence type="predicted"/>
<dbReference type="EMBL" id="LDAU01000064">
    <property type="protein sequence ID" value="KRX08398.1"/>
    <property type="molecule type" value="Genomic_DNA"/>
</dbReference>
<gene>
    <name evidence="2" type="ORF">PPERSA_08597</name>
</gene>
<dbReference type="AlphaFoldDB" id="A0A0V0R1K9"/>
<sequence>MSHKRHILDTILQKPIEHLKITRKLPPNKEALRLYREVLKFSNEFTWNNKNGENWGEIIRKSARKEFEVSKDEQDHLISMKMILTTRESIHKTREKMNTAFHKLNQNINETRND</sequence>
<comment type="caution">
    <text evidence="2">The sequence shown here is derived from an EMBL/GenBank/DDBJ whole genome shotgun (WGS) entry which is preliminary data.</text>
</comment>
<dbReference type="Pfam" id="PF05347">
    <property type="entry name" value="Complex1_LYR"/>
    <property type="match status" value="1"/>
</dbReference>
<dbReference type="PANTHER" id="PTHR47484">
    <property type="entry name" value="COMPLEX 1 PROTEIN CONTAINING PROTEIN, EXPRESSED"/>
    <property type="match status" value="1"/>
</dbReference>